<dbReference type="STRING" id="71717.A0A4Y7TUZ4"/>
<protein>
    <submittedName>
        <fullName evidence="4">Alpha/beta-hydrolase</fullName>
    </submittedName>
</protein>
<dbReference type="Proteomes" id="UP000298030">
    <property type="component" value="Unassembled WGS sequence"/>
</dbReference>
<proteinExistence type="inferred from homology"/>
<dbReference type="InterPro" id="IPR000073">
    <property type="entry name" value="AB_hydrolase_1"/>
</dbReference>
<dbReference type="GO" id="GO:0016787">
    <property type="term" value="F:hydrolase activity"/>
    <property type="evidence" value="ECO:0007669"/>
    <property type="project" value="UniProtKB-KW"/>
</dbReference>
<dbReference type="PRINTS" id="PR00412">
    <property type="entry name" value="EPOXHYDRLASE"/>
</dbReference>
<feature type="domain" description="AB hydrolase-1" evidence="3">
    <location>
        <begin position="48"/>
        <end position="144"/>
    </location>
</feature>
<organism evidence="4 5">
    <name type="scientific">Coprinellus micaceus</name>
    <name type="common">Glistening ink-cap mushroom</name>
    <name type="synonym">Coprinus micaceus</name>
    <dbReference type="NCBI Taxonomy" id="71717"/>
    <lineage>
        <taxon>Eukaryota</taxon>
        <taxon>Fungi</taxon>
        <taxon>Dikarya</taxon>
        <taxon>Basidiomycota</taxon>
        <taxon>Agaricomycotina</taxon>
        <taxon>Agaricomycetes</taxon>
        <taxon>Agaricomycetidae</taxon>
        <taxon>Agaricales</taxon>
        <taxon>Agaricineae</taxon>
        <taxon>Psathyrellaceae</taxon>
        <taxon>Coprinellus</taxon>
    </lineage>
</organism>
<comment type="caution">
    <text evidence="4">The sequence shown here is derived from an EMBL/GenBank/DDBJ whole genome shotgun (WGS) entry which is preliminary data.</text>
</comment>
<dbReference type="InterPro" id="IPR000639">
    <property type="entry name" value="Epox_hydrolase-like"/>
</dbReference>
<dbReference type="AlphaFoldDB" id="A0A4Y7TUZ4"/>
<evidence type="ECO:0000313" key="4">
    <source>
        <dbReference type="EMBL" id="TEB37996.1"/>
    </source>
</evidence>
<dbReference type="Pfam" id="PF00561">
    <property type="entry name" value="Abhydrolase_1"/>
    <property type="match status" value="1"/>
</dbReference>
<reference evidence="4 5" key="1">
    <citation type="journal article" date="2019" name="Nat. Ecol. Evol.">
        <title>Megaphylogeny resolves global patterns of mushroom evolution.</title>
        <authorList>
            <person name="Varga T."/>
            <person name="Krizsan K."/>
            <person name="Foldi C."/>
            <person name="Dima B."/>
            <person name="Sanchez-Garcia M."/>
            <person name="Sanchez-Ramirez S."/>
            <person name="Szollosi G.J."/>
            <person name="Szarkandi J.G."/>
            <person name="Papp V."/>
            <person name="Albert L."/>
            <person name="Andreopoulos W."/>
            <person name="Angelini C."/>
            <person name="Antonin V."/>
            <person name="Barry K.W."/>
            <person name="Bougher N.L."/>
            <person name="Buchanan P."/>
            <person name="Buyck B."/>
            <person name="Bense V."/>
            <person name="Catcheside P."/>
            <person name="Chovatia M."/>
            <person name="Cooper J."/>
            <person name="Damon W."/>
            <person name="Desjardin D."/>
            <person name="Finy P."/>
            <person name="Geml J."/>
            <person name="Haridas S."/>
            <person name="Hughes K."/>
            <person name="Justo A."/>
            <person name="Karasinski D."/>
            <person name="Kautmanova I."/>
            <person name="Kiss B."/>
            <person name="Kocsube S."/>
            <person name="Kotiranta H."/>
            <person name="LaButti K.M."/>
            <person name="Lechner B.E."/>
            <person name="Liimatainen K."/>
            <person name="Lipzen A."/>
            <person name="Lukacs Z."/>
            <person name="Mihaltcheva S."/>
            <person name="Morgado L.N."/>
            <person name="Niskanen T."/>
            <person name="Noordeloos M.E."/>
            <person name="Ohm R.A."/>
            <person name="Ortiz-Santana B."/>
            <person name="Ovrebo C."/>
            <person name="Racz N."/>
            <person name="Riley R."/>
            <person name="Savchenko A."/>
            <person name="Shiryaev A."/>
            <person name="Soop K."/>
            <person name="Spirin V."/>
            <person name="Szebenyi C."/>
            <person name="Tomsovsky M."/>
            <person name="Tulloss R.E."/>
            <person name="Uehling J."/>
            <person name="Grigoriev I.V."/>
            <person name="Vagvolgyi C."/>
            <person name="Papp T."/>
            <person name="Martin F.M."/>
            <person name="Miettinen O."/>
            <person name="Hibbett D.S."/>
            <person name="Nagy L.G."/>
        </authorList>
    </citation>
    <scope>NUCLEOTIDE SEQUENCE [LARGE SCALE GENOMIC DNA]</scope>
    <source>
        <strain evidence="4 5">FP101781</strain>
    </source>
</reference>
<sequence length="212" mass="23630">MRFLETARSVGTATLAIIGSLLPNFKDTTVSRGLNYHYYFSPPASGKPTLLLVHGFPSLAVDWHPQINYFKQKGYGLVVPDQLGYGGTDKPKESSAYVHSRLAQDLVDILDHENVTDVIAVGHDWGARTVSFLANLHSDRFLGFGFFSVGYIPPNSLGSTIEELRNAGVLQCPRRPKGHWEPSRGLFQYRVREGRQTLEVQHGSYRCYSCLG</sequence>
<name>A0A4Y7TUZ4_COPMI</name>
<keyword evidence="1 4" id="KW-0378">Hydrolase</keyword>
<evidence type="ECO:0000256" key="2">
    <source>
        <dbReference type="ARBA" id="ARBA00038334"/>
    </source>
</evidence>
<keyword evidence="5" id="KW-1185">Reference proteome</keyword>
<dbReference type="InterPro" id="IPR029058">
    <property type="entry name" value="AB_hydrolase_fold"/>
</dbReference>
<evidence type="ECO:0000313" key="5">
    <source>
        <dbReference type="Proteomes" id="UP000298030"/>
    </source>
</evidence>
<dbReference type="PANTHER" id="PTHR43329">
    <property type="entry name" value="EPOXIDE HYDROLASE"/>
    <property type="match status" value="1"/>
</dbReference>
<dbReference type="EMBL" id="QPFP01000003">
    <property type="protein sequence ID" value="TEB37996.1"/>
    <property type="molecule type" value="Genomic_DNA"/>
</dbReference>
<comment type="similarity">
    <text evidence="2">Belongs to the AB hydrolase superfamily. Epoxide hydrolase family.</text>
</comment>
<dbReference type="OrthoDB" id="408373at2759"/>
<dbReference type="Gene3D" id="3.40.50.1820">
    <property type="entry name" value="alpha/beta hydrolase"/>
    <property type="match status" value="1"/>
</dbReference>
<dbReference type="SUPFAM" id="SSF53474">
    <property type="entry name" value="alpha/beta-Hydrolases"/>
    <property type="match status" value="1"/>
</dbReference>
<gene>
    <name evidence="4" type="ORF">FA13DRAFT_715921</name>
</gene>
<evidence type="ECO:0000259" key="3">
    <source>
        <dbReference type="Pfam" id="PF00561"/>
    </source>
</evidence>
<evidence type="ECO:0000256" key="1">
    <source>
        <dbReference type="ARBA" id="ARBA00022801"/>
    </source>
</evidence>
<accession>A0A4Y7TUZ4</accession>